<dbReference type="Proteomes" id="UP000503462">
    <property type="component" value="Chromosome 3"/>
</dbReference>
<proteinExistence type="inferred from homology"/>
<dbReference type="PANTHER" id="PTHR45848">
    <property type="entry name" value="DUAL SPECIFICITY PROTEIN PHOSPHATASE 12 FAMILY MEMBER"/>
    <property type="match status" value="1"/>
</dbReference>
<keyword evidence="4" id="KW-0904">Protein phosphatase</keyword>
<feature type="domain" description="Tyrosine specific protein phosphatases" evidence="6">
    <location>
        <begin position="71"/>
        <end position="133"/>
    </location>
</feature>
<feature type="domain" description="Tyrosine-protein phosphatase" evidence="5">
    <location>
        <begin position="5"/>
        <end position="154"/>
    </location>
</feature>
<protein>
    <recommendedName>
        <fullName evidence="2">protein-tyrosine-phosphatase</fullName>
        <ecNumber evidence="2">3.1.3.48</ecNumber>
    </recommendedName>
</protein>
<dbReference type="Pfam" id="PF00782">
    <property type="entry name" value="DSPc"/>
    <property type="match status" value="1"/>
</dbReference>
<dbReference type="PROSITE" id="PS50056">
    <property type="entry name" value="TYR_PHOSPHATASE_2"/>
    <property type="match status" value="1"/>
</dbReference>
<evidence type="ECO:0000259" key="5">
    <source>
        <dbReference type="PROSITE" id="PS50054"/>
    </source>
</evidence>
<dbReference type="Gene3D" id="3.90.190.10">
    <property type="entry name" value="Protein tyrosine phosphatase superfamily"/>
    <property type="match status" value="1"/>
</dbReference>
<dbReference type="EC" id="3.1.3.48" evidence="2"/>
<evidence type="ECO:0000256" key="1">
    <source>
        <dbReference type="ARBA" id="ARBA00008601"/>
    </source>
</evidence>
<dbReference type="GO" id="GO:0004725">
    <property type="term" value="F:protein tyrosine phosphatase activity"/>
    <property type="evidence" value="ECO:0007669"/>
    <property type="project" value="UniProtKB-EC"/>
</dbReference>
<dbReference type="PROSITE" id="PS00383">
    <property type="entry name" value="TYR_PHOSPHATASE_1"/>
    <property type="match status" value="1"/>
</dbReference>
<keyword evidence="3" id="KW-0378">Hydrolase</keyword>
<comment type="similarity">
    <text evidence="1">Belongs to the protein-tyrosine phosphatase family. Non-receptor class dual specificity subfamily.</text>
</comment>
<dbReference type="SMART" id="SM00195">
    <property type="entry name" value="DSPc"/>
    <property type="match status" value="1"/>
</dbReference>
<evidence type="ECO:0000256" key="2">
    <source>
        <dbReference type="ARBA" id="ARBA00013064"/>
    </source>
</evidence>
<dbReference type="PROSITE" id="PS50054">
    <property type="entry name" value="TYR_PHOSPHATASE_DUAL"/>
    <property type="match status" value="1"/>
</dbReference>
<dbReference type="InterPro" id="IPR000340">
    <property type="entry name" value="Dual-sp_phosphatase_cat-dom"/>
</dbReference>
<evidence type="ECO:0000256" key="3">
    <source>
        <dbReference type="ARBA" id="ARBA00022801"/>
    </source>
</evidence>
<dbReference type="EMBL" id="CP051141">
    <property type="protein sequence ID" value="QIW99611.1"/>
    <property type="molecule type" value="Genomic_DNA"/>
</dbReference>
<dbReference type="InterPro" id="IPR000387">
    <property type="entry name" value="Tyr_Pase_dom"/>
</dbReference>
<evidence type="ECO:0000313" key="8">
    <source>
        <dbReference type="Proteomes" id="UP000503462"/>
    </source>
</evidence>
<dbReference type="PANTHER" id="PTHR45848:SF4">
    <property type="entry name" value="DUAL SPECIFICITY PROTEIN PHOSPHATASE 12"/>
    <property type="match status" value="1"/>
</dbReference>
<dbReference type="OrthoDB" id="10252009at2759"/>
<reference evidence="7 8" key="1">
    <citation type="journal article" date="2016" name="Sci. Rep.">
        <title>Peltaster fructicola genome reveals evolution from an invasive phytopathogen to an ectophytic parasite.</title>
        <authorList>
            <person name="Xu C."/>
            <person name="Chen H."/>
            <person name="Gleason M.L."/>
            <person name="Xu J.R."/>
            <person name="Liu H."/>
            <person name="Zhang R."/>
            <person name="Sun G."/>
        </authorList>
    </citation>
    <scope>NUCLEOTIDE SEQUENCE [LARGE SCALE GENOMIC DNA]</scope>
    <source>
        <strain evidence="7 8">LNHT1506</strain>
    </source>
</reference>
<dbReference type="AlphaFoldDB" id="A0A6H0XXW6"/>
<evidence type="ECO:0000313" key="7">
    <source>
        <dbReference type="EMBL" id="QIW99611.1"/>
    </source>
</evidence>
<keyword evidence="8" id="KW-1185">Reference proteome</keyword>
<name>A0A6H0XXW6_9PEZI</name>
<dbReference type="SUPFAM" id="SSF52799">
    <property type="entry name" value="(Phosphotyrosine protein) phosphatases II"/>
    <property type="match status" value="1"/>
</dbReference>
<accession>A0A6H0XXW6</accession>
<dbReference type="GO" id="GO:0005634">
    <property type="term" value="C:nucleus"/>
    <property type="evidence" value="ECO:0007669"/>
    <property type="project" value="TreeGrafter"/>
</dbReference>
<evidence type="ECO:0000259" key="6">
    <source>
        <dbReference type="PROSITE" id="PS50056"/>
    </source>
</evidence>
<evidence type="ECO:0000256" key="4">
    <source>
        <dbReference type="ARBA" id="ARBA00022912"/>
    </source>
</evidence>
<gene>
    <name evidence="7" type="ORF">AMS68_005129</name>
</gene>
<dbReference type="CDD" id="cd14518">
    <property type="entry name" value="DSP_fungal_YVH1"/>
    <property type="match status" value="1"/>
</dbReference>
<sequence length="190" mass="21743">MGWVDRVPRAGNLFIGGLYALYQPNAVKEAGITHVLSVIDFDVFQRKEAATFLQSKNYEHLNINIDDAPNEDLLQYFKQMTDFIDNGLSSGGSVYVHCAMGKSRSATAVTAYLMRKYGYDRDTALAQLCEGRPVCFPNPGFMEQLAVWEKVLKTDSEDEAKAIYNDWQQNRFIGDWSEWERRDPRLRAKL</sequence>
<dbReference type="InterPro" id="IPR016130">
    <property type="entry name" value="Tyr_Pase_AS"/>
</dbReference>
<dbReference type="GO" id="GO:0008138">
    <property type="term" value="F:protein tyrosine/serine/threonine phosphatase activity"/>
    <property type="evidence" value="ECO:0007669"/>
    <property type="project" value="TreeGrafter"/>
</dbReference>
<dbReference type="InterPro" id="IPR029021">
    <property type="entry name" value="Prot-tyrosine_phosphatase-like"/>
</dbReference>
<organism evidence="7 8">
    <name type="scientific">Peltaster fructicola</name>
    <dbReference type="NCBI Taxonomy" id="286661"/>
    <lineage>
        <taxon>Eukaryota</taxon>
        <taxon>Fungi</taxon>
        <taxon>Dikarya</taxon>
        <taxon>Ascomycota</taxon>
        <taxon>Pezizomycotina</taxon>
        <taxon>Dothideomycetes</taxon>
        <taxon>Dothideomycetes incertae sedis</taxon>
        <taxon>Peltaster</taxon>
    </lineage>
</organism>
<dbReference type="InterPro" id="IPR020422">
    <property type="entry name" value="TYR_PHOSPHATASE_DUAL_dom"/>
</dbReference>